<organism evidence="2 3">
    <name type="scientific">Amycolatopsis cynarae</name>
    <dbReference type="NCBI Taxonomy" id="2995223"/>
    <lineage>
        <taxon>Bacteria</taxon>
        <taxon>Bacillati</taxon>
        <taxon>Actinomycetota</taxon>
        <taxon>Actinomycetes</taxon>
        <taxon>Pseudonocardiales</taxon>
        <taxon>Pseudonocardiaceae</taxon>
        <taxon>Amycolatopsis</taxon>
    </lineage>
</organism>
<keyword evidence="1" id="KW-0472">Membrane</keyword>
<dbReference type="EMBL" id="CP113836">
    <property type="protein sequence ID" value="WAL66184.1"/>
    <property type="molecule type" value="Genomic_DNA"/>
</dbReference>
<keyword evidence="1" id="KW-0812">Transmembrane</keyword>
<name>A0ABY7B1L8_9PSEU</name>
<dbReference type="RefSeq" id="WP_268756322.1">
    <property type="nucleotide sequence ID" value="NZ_CP113836.1"/>
</dbReference>
<dbReference type="Pfam" id="PF13346">
    <property type="entry name" value="ABC2_membrane_5"/>
    <property type="match status" value="1"/>
</dbReference>
<feature type="transmembrane region" description="Helical" evidence="1">
    <location>
        <begin position="119"/>
        <end position="142"/>
    </location>
</feature>
<gene>
    <name evidence="2" type="ORF">ORV05_36010</name>
</gene>
<feature type="transmembrane region" description="Helical" evidence="1">
    <location>
        <begin position="53"/>
        <end position="73"/>
    </location>
</feature>
<proteinExistence type="predicted"/>
<dbReference type="InterPro" id="IPR025699">
    <property type="entry name" value="ABC2_memb-like"/>
</dbReference>
<evidence type="ECO:0000313" key="2">
    <source>
        <dbReference type="EMBL" id="WAL66184.1"/>
    </source>
</evidence>
<keyword evidence="1" id="KW-1133">Transmembrane helix</keyword>
<keyword evidence="3" id="KW-1185">Reference proteome</keyword>
<feature type="transmembrane region" description="Helical" evidence="1">
    <location>
        <begin position="85"/>
        <end position="107"/>
    </location>
</feature>
<evidence type="ECO:0000313" key="3">
    <source>
        <dbReference type="Proteomes" id="UP001163203"/>
    </source>
</evidence>
<dbReference type="Proteomes" id="UP001163203">
    <property type="component" value="Chromosome"/>
</dbReference>
<feature type="transmembrane region" description="Helical" evidence="1">
    <location>
        <begin position="149"/>
        <end position="168"/>
    </location>
</feature>
<sequence>MNAVARMALLDLRTVAPYRNQGLVLFGLLVVTLANSNPMMVLPALVLLLTSQIAAYPFLIADKAGLETLYAVLPLSRRSVLYGRYAWALASFLATAIVGTALALLLARAHAVPFDGRTLVTVLTLSWALFVLNVAIQFPLFIRFGYSRVSALGTVLPLALIMVAVARLHLSIVNIASIQIWLPLIWAAGVAALVASVRVAMAADRRRLRGPIRDRADRPH</sequence>
<accession>A0ABY7B1L8</accession>
<reference evidence="2" key="1">
    <citation type="submission" date="2022-11" db="EMBL/GenBank/DDBJ databases">
        <authorList>
            <person name="Mo P."/>
        </authorList>
    </citation>
    <scope>NUCLEOTIDE SEQUENCE</scope>
    <source>
        <strain evidence="2">HUAS 11-8</strain>
    </source>
</reference>
<protein>
    <submittedName>
        <fullName evidence="2">ABC-2 transporter permease</fullName>
    </submittedName>
</protein>
<evidence type="ECO:0000256" key="1">
    <source>
        <dbReference type="SAM" id="Phobius"/>
    </source>
</evidence>
<feature type="transmembrane region" description="Helical" evidence="1">
    <location>
        <begin position="180"/>
        <end position="201"/>
    </location>
</feature>